<dbReference type="RefSeq" id="WP_308135345.1">
    <property type="nucleotide sequence ID" value="NZ_CP133197.1"/>
</dbReference>
<dbReference type="Proteomes" id="UP001223336">
    <property type="component" value="Unassembled WGS sequence"/>
</dbReference>
<dbReference type="Proteomes" id="UP001229862">
    <property type="component" value="Chromosome"/>
</dbReference>
<evidence type="ECO:0000313" key="6">
    <source>
        <dbReference type="EMBL" id="WML86308.1"/>
    </source>
</evidence>
<evidence type="ECO:0000313" key="7">
    <source>
        <dbReference type="Proteomes" id="UP001223336"/>
    </source>
</evidence>
<evidence type="ECO:0000259" key="4">
    <source>
        <dbReference type="Pfam" id="PF09375"/>
    </source>
</evidence>
<dbReference type="Gene3D" id="1.20.1420.20">
    <property type="entry name" value="M75 peptidase, HXXE motif"/>
    <property type="match status" value="1"/>
</dbReference>
<feature type="signal peptide" evidence="3">
    <location>
        <begin position="1"/>
        <end position="26"/>
    </location>
</feature>
<keyword evidence="7" id="KW-1185">Reference proteome</keyword>
<evidence type="ECO:0000256" key="2">
    <source>
        <dbReference type="ARBA" id="ARBA00022729"/>
    </source>
</evidence>
<dbReference type="Pfam" id="PF09375">
    <property type="entry name" value="Peptidase_M75"/>
    <property type="match status" value="1"/>
</dbReference>
<organism evidence="6">
    <name type="scientific">Thiothrix subterranea</name>
    <dbReference type="NCBI Taxonomy" id="2735563"/>
    <lineage>
        <taxon>Bacteria</taxon>
        <taxon>Pseudomonadati</taxon>
        <taxon>Pseudomonadota</taxon>
        <taxon>Gammaproteobacteria</taxon>
        <taxon>Thiotrichales</taxon>
        <taxon>Thiotrichaceae</taxon>
        <taxon>Thiothrix</taxon>
    </lineage>
</organism>
<dbReference type="AlphaFoldDB" id="A0AA51MLR8"/>
<dbReference type="EMBL" id="CP133217">
    <property type="protein sequence ID" value="WML86308.1"/>
    <property type="molecule type" value="Genomic_DNA"/>
</dbReference>
<protein>
    <submittedName>
        <fullName evidence="6">Imelysin family protein</fullName>
    </submittedName>
</protein>
<dbReference type="InterPro" id="IPR038352">
    <property type="entry name" value="Imelysin_sf"/>
</dbReference>
<evidence type="ECO:0000313" key="5">
    <source>
        <dbReference type="EMBL" id="MDQ5769481.1"/>
    </source>
</evidence>
<accession>A0AA51MLR8</accession>
<dbReference type="InterPro" id="IPR018976">
    <property type="entry name" value="Imelysin-like"/>
</dbReference>
<keyword evidence="2 3" id="KW-0732">Signal</keyword>
<feature type="domain" description="Imelysin-like" evidence="4">
    <location>
        <begin position="42"/>
        <end position="387"/>
    </location>
</feature>
<feature type="chain" id="PRO_5041438238" evidence="3">
    <location>
        <begin position="27"/>
        <end position="412"/>
    </location>
</feature>
<reference evidence="6 7" key="1">
    <citation type="submission" date="2023-08" db="EMBL/GenBank/DDBJ databases">
        <title>New molecular markers tilS and rpoB for phylogenetic and monitoring studies of the genus Thiothrix biodiversity.</title>
        <authorList>
            <person name="Ravin N.V."/>
            <person name="Smolyakov D."/>
            <person name="Markov N.D."/>
            <person name="Beletsky A.V."/>
            <person name="Mardanov A.V."/>
            <person name="Rudenko T.S."/>
            <person name="Grabovich M.Y."/>
        </authorList>
    </citation>
    <scope>NUCLEOTIDE SEQUENCE</scope>
    <source>
        <strain evidence="6">DNT52</strain>
        <strain evidence="5 7">H33</strain>
    </source>
</reference>
<dbReference type="EMBL" id="JAVFKN010000017">
    <property type="protein sequence ID" value="MDQ5769481.1"/>
    <property type="molecule type" value="Genomic_DNA"/>
</dbReference>
<name>A0AA51MLR8_9GAMM</name>
<sequence length="412" mass="44282">MKSLSHIVSAALLGGVLCTTPLLVSAETVTAKAVMETYVNLAHAGFSDAFTTAKVLQEKIDALIANPSAETQQAAQDAWLAARKPYSQTEAFRFSNKNVDDWEGQVNAWPLDEGLIDYVKTDAYDHEEGNQFASANIIAGTDKIDVELLKSLHEKGGSEANVATGYHAIEFLLWGQDFNEDPKDAGKRPHTDYAKGDVCTNGNCERRAAYLKAATDLLVADMQQMADDWADGKAGNYRSGFLALDEKEALRRMLFGMGSLSLGELAGERMNVALLAHSQEDEHSCFSDNTHHDIAENARSIQNIFNGTYTRTDGTTVTGASLAQLVASNDAKASETLVSKLADTKQKAEAIVDAAKNGENFDQQILPDNKDGNKRIKAAIAALRSQTGDIEAAAKAVGIDSLNPETSDSFGG</sequence>
<proteinExistence type="predicted"/>
<dbReference type="CDD" id="cd14657">
    <property type="entry name" value="Imelysin_IrpA-like"/>
    <property type="match status" value="1"/>
</dbReference>
<gene>
    <name evidence="5" type="ORF">RCC75_13140</name>
    <name evidence="6" type="ORF">RCG00_18695</name>
</gene>
<comment type="subcellular location">
    <subcellularLocation>
        <location evidence="1">Cell envelope</location>
    </subcellularLocation>
</comment>
<dbReference type="GO" id="GO:0030313">
    <property type="term" value="C:cell envelope"/>
    <property type="evidence" value="ECO:0007669"/>
    <property type="project" value="UniProtKB-SubCell"/>
</dbReference>
<evidence type="ECO:0000256" key="3">
    <source>
        <dbReference type="SAM" id="SignalP"/>
    </source>
</evidence>
<evidence type="ECO:0000256" key="1">
    <source>
        <dbReference type="ARBA" id="ARBA00004196"/>
    </source>
</evidence>